<reference evidence="3 4" key="1">
    <citation type="submission" date="2019-06" db="EMBL/GenBank/DDBJ databases">
        <title>A novel bacterium of genus Amaricoccus, isolated from marine sediment.</title>
        <authorList>
            <person name="Huang H."/>
            <person name="Mo K."/>
            <person name="Hu Y."/>
        </authorList>
    </citation>
    <scope>NUCLEOTIDE SEQUENCE [LARGE SCALE GENOMIC DNA]</scope>
    <source>
        <strain evidence="3 4">HB172011</strain>
    </source>
</reference>
<dbReference type="SUPFAM" id="SSF53067">
    <property type="entry name" value="Actin-like ATPase domain"/>
    <property type="match status" value="1"/>
</dbReference>
<evidence type="ECO:0000313" key="4">
    <source>
        <dbReference type="Proteomes" id="UP000319255"/>
    </source>
</evidence>
<comment type="caution">
    <text evidence="3">The sequence shown here is derived from an EMBL/GenBank/DDBJ whole genome shotgun (WGS) entry which is preliminary data.</text>
</comment>
<dbReference type="PANTHER" id="PTHR18964:SF149">
    <property type="entry name" value="BIFUNCTIONAL UDP-N-ACETYLGLUCOSAMINE 2-EPIMERASE_N-ACETYLMANNOSAMINE KINASE"/>
    <property type="match status" value="1"/>
</dbReference>
<evidence type="ECO:0000256" key="2">
    <source>
        <dbReference type="SAM" id="MobiDB-lite"/>
    </source>
</evidence>
<feature type="region of interest" description="Disordered" evidence="2">
    <location>
        <begin position="1"/>
        <end position="21"/>
    </location>
</feature>
<dbReference type="PANTHER" id="PTHR18964">
    <property type="entry name" value="ROK (REPRESSOR, ORF, KINASE) FAMILY"/>
    <property type="match status" value="1"/>
</dbReference>
<dbReference type="AlphaFoldDB" id="A0A501WUX4"/>
<dbReference type="InterPro" id="IPR036388">
    <property type="entry name" value="WH-like_DNA-bd_sf"/>
</dbReference>
<dbReference type="Proteomes" id="UP000319255">
    <property type="component" value="Unassembled WGS sequence"/>
</dbReference>
<keyword evidence="4" id="KW-1185">Reference proteome</keyword>
<evidence type="ECO:0000256" key="1">
    <source>
        <dbReference type="ARBA" id="ARBA00006479"/>
    </source>
</evidence>
<accession>A0A501WUX4</accession>
<dbReference type="EMBL" id="VFRP01000002">
    <property type="protein sequence ID" value="TPE53208.1"/>
    <property type="molecule type" value="Genomic_DNA"/>
</dbReference>
<dbReference type="Gene3D" id="3.30.420.40">
    <property type="match status" value="2"/>
</dbReference>
<organism evidence="3 4">
    <name type="scientific">Amaricoccus solimangrovi</name>
    <dbReference type="NCBI Taxonomy" id="2589815"/>
    <lineage>
        <taxon>Bacteria</taxon>
        <taxon>Pseudomonadati</taxon>
        <taxon>Pseudomonadota</taxon>
        <taxon>Alphaproteobacteria</taxon>
        <taxon>Rhodobacterales</taxon>
        <taxon>Paracoccaceae</taxon>
        <taxon>Amaricoccus</taxon>
    </lineage>
</organism>
<gene>
    <name evidence="3" type="ORF">FJM51_04090</name>
</gene>
<comment type="similarity">
    <text evidence="1">Belongs to the ROK (NagC/XylR) family.</text>
</comment>
<dbReference type="Gene3D" id="1.10.10.10">
    <property type="entry name" value="Winged helix-like DNA-binding domain superfamily/Winged helix DNA-binding domain"/>
    <property type="match status" value="1"/>
</dbReference>
<dbReference type="Pfam" id="PF00480">
    <property type="entry name" value="ROK"/>
    <property type="match status" value="1"/>
</dbReference>
<proteinExistence type="inferred from homology"/>
<dbReference type="InterPro" id="IPR036390">
    <property type="entry name" value="WH_DNA-bd_sf"/>
</dbReference>
<dbReference type="InterPro" id="IPR043129">
    <property type="entry name" value="ATPase_NBD"/>
</dbReference>
<dbReference type="OrthoDB" id="49685at2"/>
<sequence>MNQSMRDETLSPARRGTNQAGMRAFNERLVLTLVRAHGPLAKTDIARMTGLSAQTVSVIMRALEAEHLLRRGEPQRGRVGQPSVPLSLEPDGAYFIGVKIGRRGLDLVLVDFAGNLRLEESEAYPYPTPSRAIATIRAGVRSCERLLGRRSDRIAGIGLAMPFLLWQWAEAVGAPPEELDLWRQVDLRAELANLLPYPVYLQNDATAACGAELVFGQHAGLRDFIYFYVGAFIGGGLVLDGGLYTGRSGNAAAIGSMPVPRPGGGTEQLIHQASLVVLERRLRAAGIEPEPLYDPAADWSGFGAHLDAWLDQAARGIAAAVAAVGAVIDIEAAVIDGAIPPSIQTRLVEGVRARLGETDLSGIQPPRIEPGGIGPAARALGGASLPLFDRYLVEQHRLASIRADPSIVR</sequence>
<dbReference type="RefSeq" id="WP_140452830.1">
    <property type="nucleotide sequence ID" value="NZ_VFRP01000002.1"/>
</dbReference>
<dbReference type="Pfam" id="PF13412">
    <property type="entry name" value="HTH_24"/>
    <property type="match status" value="1"/>
</dbReference>
<dbReference type="InterPro" id="IPR000600">
    <property type="entry name" value="ROK"/>
</dbReference>
<protein>
    <submittedName>
        <fullName evidence="3">ROK family transcriptional regulator</fullName>
    </submittedName>
</protein>
<name>A0A501WUX4_9RHOB</name>
<dbReference type="SUPFAM" id="SSF46785">
    <property type="entry name" value="Winged helix' DNA-binding domain"/>
    <property type="match status" value="1"/>
</dbReference>
<evidence type="ECO:0000313" key="3">
    <source>
        <dbReference type="EMBL" id="TPE53208.1"/>
    </source>
</evidence>